<feature type="non-terminal residue" evidence="2">
    <location>
        <position position="1"/>
    </location>
</feature>
<evidence type="ECO:0000313" key="2">
    <source>
        <dbReference type="EMBL" id="QQP51141.1"/>
    </source>
</evidence>
<gene>
    <name evidence="2" type="ORF">FKW44_012390</name>
</gene>
<sequence length="264" mass="29749">SDISLKEAFASWNPPSFQNLEAEIYSSSWNNHNTPQTKLTRQNKVDPVWNTKDYVNPVRKVQDSHSRPSGIKNVQVRQIGRDELQGFYQAERRPVTWNAPPPRNNIPPPSAPSYGQSNKDWDVPRKYKKLLVYDPYTYKGNLNDLPSSSIESGQREPSTYIKPGPPYVQEEEEEFTQFVPEVVATSTVRPIVVPHTTSATTQAPFRPSDPSFPKGFEAPRDFTPFNHILEAAQATDETLKTLISSTMEHIPDLTAPLDGTPTSL</sequence>
<accession>A0A7T8HJF4</accession>
<reference evidence="3" key="1">
    <citation type="submission" date="2021-01" db="EMBL/GenBank/DDBJ databases">
        <title>Caligus Genome Assembly.</title>
        <authorList>
            <person name="Gallardo-Escarate C."/>
        </authorList>
    </citation>
    <scope>NUCLEOTIDE SEQUENCE [LARGE SCALE GENOMIC DNA]</scope>
</reference>
<dbReference type="Proteomes" id="UP000595437">
    <property type="component" value="Chromosome 8"/>
</dbReference>
<evidence type="ECO:0000313" key="3">
    <source>
        <dbReference type="Proteomes" id="UP000595437"/>
    </source>
</evidence>
<evidence type="ECO:0000256" key="1">
    <source>
        <dbReference type="SAM" id="MobiDB-lite"/>
    </source>
</evidence>
<keyword evidence="3" id="KW-1185">Reference proteome</keyword>
<name>A0A7T8HJF4_CALRO</name>
<feature type="region of interest" description="Disordered" evidence="1">
    <location>
        <begin position="94"/>
        <end position="120"/>
    </location>
</feature>
<organism evidence="2 3">
    <name type="scientific">Caligus rogercresseyi</name>
    <name type="common">Sea louse</name>
    <dbReference type="NCBI Taxonomy" id="217165"/>
    <lineage>
        <taxon>Eukaryota</taxon>
        <taxon>Metazoa</taxon>
        <taxon>Ecdysozoa</taxon>
        <taxon>Arthropoda</taxon>
        <taxon>Crustacea</taxon>
        <taxon>Multicrustacea</taxon>
        <taxon>Hexanauplia</taxon>
        <taxon>Copepoda</taxon>
        <taxon>Siphonostomatoida</taxon>
        <taxon>Caligidae</taxon>
        <taxon>Caligus</taxon>
    </lineage>
</organism>
<dbReference type="EMBL" id="CP045897">
    <property type="protein sequence ID" value="QQP51141.1"/>
    <property type="molecule type" value="Genomic_DNA"/>
</dbReference>
<dbReference type="AlphaFoldDB" id="A0A7T8HJF4"/>
<feature type="region of interest" description="Disordered" evidence="1">
    <location>
        <begin position="195"/>
        <end position="217"/>
    </location>
</feature>
<proteinExistence type="predicted"/>
<protein>
    <submittedName>
        <fullName evidence="2">Uncharacterized protein</fullName>
    </submittedName>
</protein>
<feature type="compositionally biased region" description="Pro residues" evidence="1">
    <location>
        <begin position="99"/>
        <end position="111"/>
    </location>
</feature>